<feature type="domain" description="N-acetyltransferase" evidence="2">
    <location>
        <begin position="36"/>
        <end position="174"/>
    </location>
</feature>
<organism evidence="3 4">
    <name type="scientific">Serratia rubidaea</name>
    <name type="common">Serratia marinorubra</name>
    <dbReference type="NCBI Taxonomy" id="61652"/>
    <lineage>
        <taxon>Bacteria</taxon>
        <taxon>Pseudomonadati</taxon>
        <taxon>Pseudomonadota</taxon>
        <taxon>Gammaproteobacteria</taxon>
        <taxon>Enterobacterales</taxon>
        <taxon>Yersiniaceae</taxon>
        <taxon>Serratia</taxon>
    </lineage>
</organism>
<reference evidence="3 4" key="1">
    <citation type="submission" date="2019-05" db="EMBL/GenBank/DDBJ databases">
        <authorList>
            <consortium name="Pathogen Informatics"/>
        </authorList>
    </citation>
    <scope>NUCLEOTIDE SEQUENCE [LARGE SCALE GENOMIC DNA]</scope>
    <source>
        <strain evidence="3 4">NCTC12971</strain>
    </source>
</reference>
<proteinExistence type="predicted"/>
<name>A0A4U9HK03_SERRU</name>
<dbReference type="GO" id="GO:0008999">
    <property type="term" value="F:protein-N-terminal-alanine acetyltransferase activity"/>
    <property type="evidence" value="ECO:0007669"/>
    <property type="project" value="TreeGrafter"/>
</dbReference>
<dbReference type="InterPro" id="IPR016181">
    <property type="entry name" value="Acyl_CoA_acyltransferase"/>
</dbReference>
<evidence type="ECO:0000313" key="3">
    <source>
        <dbReference type="EMBL" id="VTP64508.1"/>
    </source>
</evidence>
<gene>
    <name evidence="3" type="ORF">NCTC12971_03594</name>
</gene>
<dbReference type="Proteomes" id="UP000307968">
    <property type="component" value="Chromosome"/>
</dbReference>
<sequence length="278" mass="30243">MVRNNQFGQCIGDALPEWQPAGEPGLQTLCGRFCRLEPLDIQRDAAALFHAYQLAEDGRDWTYLSHEYPQTLDEFTHYLQSQGQAGGRKTMTVFDQSSGRAIGNCAFLRIDQANGSVELGMINWSPLMQRQVSGSEAIFLMLRHVFDDLGYRRCEWKCDQLNAPSRAAALRFGFSFEGTFRQAVVVKGRTAIPTGCPCWTANGRSAAPPSAAGSPPTTWTTTAGKLSGCRRSPPGTPAPQGGHAAVKRHVRSASSASAISFSSVIQFTNAARTAGWPR</sequence>
<dbReference type="InterPro" id="IPR000182">
    <property type="entry name" value="GNAT_dom"/>
</dbReference>
<evidence type="ECO:0000256" key="1">
    <source>
        <dbReference type="SAM" id="MobiDB-lite"/>
    </source>
</evidence>
<evidence type="ECO:0000313" key="4">
    <source>
        <dbReference type="Proteomes" id="UP000307968"/>
    </source>
</evidence>
<dbReference type="Gene3D" id="3.40.630.30">
    <property type="match status" value="1"/>
</dbReference>
<dbReference type="InterPro" id="IPR051908">
    <property type="entry name" value="Ribosomal_N-acetyltransferase"/>
</dbReference>
<accession>A0A4U9HK03</accession>
<protein>
    <recommendedName>
        <fullName evidence="2">N-acetyltransferase domain-containing protein</fullName>
    </recommendedName>
</protein>
<dbReference type="PANTHER" id="PTHR43441">
    <property type="entry name" value="RIBOSOMAL-PROTEIN-SERINE ACETYLTRANSFERASE"/>
    <property type="match status" value="1"/>
</dbReference>
<dbReference type="PANTHER" id="PTHR43441:SF2">
    <property type="entry name" value="FAMILY ACETYLTRANSFERASE, PUTATIVE (AFU_ORTHOLOGUE AFUA_7G00850)-RELATED"/>
    <property type="match status" value="1"/>
</dbReference>
<dbReference type="GO" id="GO:1990189">
    <property type="term" value="F:protein N-terminal-serine acetyltransferase activity"/>
    <property type="evidence" value="ECO:0007669"/>
    <property type="project" value="TreeGrafter"/>
</dbReference>
<dbReference type="AlphaFoldDB" id="A0A4U9HK03"/>
<evidence type="ECO:0000259" key="2">
    <source>
        <dbReference type="Pfam" id="PF13302"/>
    </source>
</evidence>
<dbReference type="SUPFAM" id="SSF55729">
    <property type="entry name" value="Acyl-CoA N-acyltransferases (Nat)"/>
    <property type="match status" value="1"/>
</dbReference>
<feature type="region of interest" description="Disordered" evidence="1">
    <location>
        <begin position="227"/>
        <end position="246"/>
    </location>
</feature>
<dbReference type="EMBL" id="LR590463">
    <property type="protein sequence ID" value="VTP64508.1"/>
    <property type="molecule type" value="Genomic_DNA"/>
</dbReference>
<dbReference type="Pfam" id="PF13302">
    <property type="entry name" value="Acetyltransf_3"/>
    <property type="match status" value="1"/>
</dbReference>
<dbReference type="GO" id="GO:0005737">
    <property type="term" value="C:cytoplasm"/>
    <property type="evidence" value="ECO:0007669"/>
    <property type="project" value="TreeGrafter"/>
</dbReference>